<dbReference type="PANTHER" id="PTHR43861">
    <property type="entry name" value="TRANS-ACONITATE 2-METHYLTRANSFERASE-RELATED"/>
    <property type="match status" value="1"/>
</dbReference>
<dbReference type="OrthoDB" id="9808140at2"/>
<dbReference type="EMBL" id="FNBW01000018">
    <property type="protein sequence ID" value="SDG47374.1"/>
    <property type="molecule type" value="Genomic_DNA"/>
</dbReference>
<comment type="caution">
    <text evidence="2">The sequence shown here is derived from an EMBL/GenBank/DDBJ whole genome shotgun (WGS) entry which is preliminary data.</text>
</comment>
<dbReference type="RefSeq" id="WP_093154074.1">
    <property type="nucleotide sequence ID" value="NZ_FNBW01000018.1"/>
</dbReference>
<dbReference type="GO" id="GO:0032259">
    <property type="term" value="P:methylation"/>
    <property type="evidence" value="ECO:0007669"/>
    <property type="project" value="UniProtKB-KW"/>
</dbReference>
<name>A0A8G2F0H4_9PROT</name>
<dbReference type="InterPro" id="IPR025714">
    <property type="entry name" value="Methyltranfer_dom"/>
</dbReference>
<accession>A0A8G2F0H4</accession>
<dbReference type="PANTHER" id="PTHR43861:SF1">
    <property type="entry name" value="TRANS-ACONITATE 2-METHYLTRANSFERASE"/>
    <property type="match status" value="1"/>
</dbReference>
<evidence type="ECO:0000259" key="1">
    <source>
        <dbReference type="Pfam" id="PF13847"/>
    </source>
</evidence>
<organism evidence="2 3">
    <name type="scientific">Thalassobaculum litoreum DSM 18839</name>
    <dbReference type="NCBI Taxonomy" id="1123362"/>
    <lineage>
        <taxon>Bacteria</taxon>
        <taxon>Pseudomonadati</taxon>
        <taxon>Pseudomonadota</taxon>
        <taxon>Alphaproteobacteria</taxon>
        <taxon>Rhodospirillales</taxon>
        <taxon>Thalassobaculaceae</taxon>
        <taxon>Thalassobaculum</taxon>
    </lineage>
</organism>
<proteinExistence type="predicted"/>
<gene>
    <name evidence="2" type="ORF">SAMN05660686_04541</name>
</gene>
<dbReference type="InterPro" id="IPR029063">
    <property type="entry name" value="SAM-dependent_MTases_sf"/>
</dbReference>
<sequence length="220" mass="25769">MALVEFVTPLHTRTARDYLGRVNEHDKAESARVARQWGRDYWDGDRRYGYGGYRYDGRWLPVAEAMAEHYGLKPGDRVLDVGCGKAFLLYEFTRAVPGIEVVGLDISTYALENAKEEIRPMLRHGHARELPFEDDSFDLVISLATLHNLRLPDLVSAVREIQRVGRRNRYIMVESYRNETEKVNLLYWQLTCESFLTPEEWDWVYEQAGYQGDVEYIYFE</sequence>
<keyword evidence="3" id="KW-1185">Reference proteome</keyword>
<keyword evidence="2" id="KW-0808">Transferase</keyword>
<protein>
    <submittedName>
        <fullName evidence="2">Protein-L-isoaspartate(D-aspartate) O-methyltransferase</fullName>
    </submittedName>
</protein>
<dbReference type="Proteomes" id="UP000198615">
    <property type="component" value="Unassembled WGS sequence"/>
</dbReference>
<evidence type="ECO:0000313" key="2">
    <source>
        <dbReference type="EMBL" id="SDG47374.1"/>
    </source>
</evidence>
<dbReference type="CDD" id="cd02440">
    <property type="entry name" value="AdoMet_MTases"/>
    <property type="match status" value="1"/>
</dbReference>
<feature type="domain" description="Methyltransferase" evidence="1">
    <location>
        <begin position="73"/>
        <end position="209"/>
    </location>
</feature>
<dbReference type="Pfam" id="PF13847">
    <property type="entry name" value="Methyltransf_31"/>
    <property type="match status" value="1"/>
</dbReference>
<dbReference type="GO" id="GO:0008168">
    <property type="term" value="F:methyltransferase activity"/>
    <property type="evidence" value="ECO:0007669"/>
    <property type="project" value="UniProtKB-KW"/>
</dbReference>
<evidence type="ECO:0000313" key="3">
    <source>
        <dbReference type="Proteomes" id="UP000198615"/>
    </source>
</evidence>
<dbReference type="Gene3D" id="3.40.50.150">
    <property type="entry name" value="Vaccinia Virus protein VP39"/>
    <property type="match status" value="1"/>
</dbReference>
<dbReference type="AlphaFoldDB" id="A0A8G2F0H4"/>
<reference evidence="2 3" key="1">
    <citation type="submission" date="2016-10" db="EMBL/GenBank/DDBJ databases">
        <authorList>
            <person name="Varghese N."/>
            <person name="Submissions S."/>
        </authorList>
    </citation>
    <scope>NUCLEOTIDE SEQUENCE [LARGE SCALE GENOMIC DNA]</scope>
    <source>
        <strain evidence="2 3">DSM 18839</strain>
    </source>
</reference>
<dbReference type="SUPFAM" id="SSF53335">
    <property type="entry name" value="S-adenosyl-L-methionine-dependent methyltransferases"/>
    <property type="match status" value="1"/>
</dbReference>
<keyword evidence="2" id="KW-0489">Methyltransferase</keyword>